<accession>H5TFW8</accession>
<dbReference type="AlphaFoldDB" id="H5TFW8"/>
<name>H5TFW8_GORO1</name>
<dbReference type="Proteomes" id="UP000005038">
    <property type="component" value="Unassembled WGS sequence"/>
</dbReference>
<evidence type="ECO:0000313" key="2">
    <source>
        <dbReference type="EMBL" id="GAB32376.1"/>
    </source>
</evidence>
<feature type="chain" id="PRO_5039201019" description="SnoaL-like domain-containing protein" evidence="1">
    <location>
        <begin position="21"/>
        <end position="151"/>
    </location>
</feature>
<dbReference type="EMBL" id="BAFB01000005">
    <property type="protein sequence ID" value="GAB32376.1"/>
    <property type="molecule type" value="Genomic_DNA"/>
</dbReference>
<organism evidence="2 3">
    <name type="scientific">Gordonia otitidis (strain DSM 44809 / CCUG 52243 / JCM 12355 / NBRC 100426 / IFM 10032)</name>
    <dbReference type="NCBI Taxonomy" id="1108044"/>
    <lineage>
        <taxon>Bacteria</taxon>
        <taxon>Bacillati</taxon>
        <taxon>Actinomycetota</taxon>
        <taxon>Actinomycetes</taxon>
        <taxon>Mycobacteriales</taxon>
        <taxon>Gordoniaceae</taxon>
        <taxon>Gordonia</taxon>
    </lineage>
</organism>
<feature type="signal peptide" evidence="1">
    <location>
        <begin position="1"/>
        <end position="20"/>
    </location>
</feature>
<proteinExistence type="predicted"/>
<evidence type="ECO:0008006" key="4">
    <source>
        <dbReference type="Google" id="ProtNLM"/>
    </source>
</evidence>
<dbReference type="STRING" id="1108044.GOOTI_005_00540"/>
<comment type="caution">
    <text evidence="2">The sequence shown here is derived from an EMBL/GenBank/DDBJ whole genome shotgun (WGS) entry which is preliminary data.</text>
</comment>
<protein>
    <recommendedName>
        <fullName evidence="4">SnoaL-like domain-containing protein</fullName>
    </recommendedName>
</protein>
<sequence>MLAVCAVVALVVVAFGVVGAARAVAHNGAVAQTRDDLRAHAGPTIAAVFTVHAATWQAERAHARALVGGDFARGFAAQLDREPARGVSSVEWRPRDTAVTSAERGSGTVLMTATVTTTRADAAPLIEQRTVSASFTDAGGRWLLTHVEVLA</sequence>
<evidence type="ECO:0000256" key="1">
    <source>
        <dbReference type="SAM" id="SignalP"/>
    </source>
</evidence>
<keyword evidence="1" id="KW-0732">Signal</keyword>
<gene>
    <name evidence="2" type="ORF">GOOTI_005_00540</name>
</gene>
<keyword evidence="3" id="KW-1185">Reference proteome</keyword>
<reference evidence="2" key="1">
    <citation type="submission" date="2012-02" db="EMBL/GenBank/DDBJ databases">
        <title>Whole genome shotgun sequence of Gordonia otitidis NBRC 100426.</title>
        <authorList>
            <person name="Yoshida I."/>
            <person name="Hosoyama A."/>
            <person name="Tsuchikane K."/>
            <person name="Katsumata H."/>
            <person name="Yamazaki S."/>
            <person name="Fujita N."/>
        </authorList>
    </citation>
    <scope>NUCLEOTIDE SEQUENCE [LARGE SCALE GENOMIC DNA]</scope>
    <source>
        <strain evidence="2">NBRC 100426</strain>
    </source>
</reference>
<evidence type="ECO:0000313" key="3">
    <source>
        <dbReference type="Proteomes" id="UP000005038"/>
    </source>
</evidence>